<feature type="region of interest" description="Disordered" evidence="2">
    <location>
        <begin position="93"/>
        <end position="122"/>
    </location>
</feature>
<feature type="coiled-coil region" evidence="1">
    <location>
        <begin position="814"/>
        <end position="841"/>
    </location>
</feature>
<protein>
    <submittedName>
        <fullName evidence="3">Tape measure domain protein</fullName>
    </submittedName>
</protein>
<organism evidence="3">
    <name type="scientific">Podoviridae sp. ct6HI6</name>
    <dbReference type="NCBI Taxonomy" id="2827616"/>
    <lineage>
        <taxon>Viruses</taxon>
        <taxon>Duplodnaviria</taxon>
        <taxon>Heunggongvirae</taxon>
        <taxon>Uroviricota</taxon>
        <taxon>Caudoviricetes</taxon>
    </lineage>
</organism>
<evidence type="ECO:0000256" key="2">
    <source>
        <dbReference type="SAM" id="MobiDB-lite"/>
    </source>
</evidence>
<name>A0A8S5LM21_9CAUD</name>
<sequence length="1260" mass="139682">MELNFEFKVNSSEFVEKTEQMRSAIRATALEMGRQGQNMSLSFLQMAGNMGKTANIVGTVIKKMQEQIITAIASLQELDSKNQDRLTNLHKELGKSLDKDNGDGQDKKSSIASEIDSRGNLSTDINNQSNELAQLNLQLLDYQQKLEIVQNELLALQAEMSLVCEKMKQMSDTGQQDTVTYEELRQKFETLSSALKNIDTDDVFKGTISGLNVLSDSISVTSSILGVFSIENETLQNVMQKAQTAIATTNGLLEVYEALSKGSAFQLNVVSKLKLWYNTIMLQAAAAQGVETAAATAGTIANSKLAIAFRAVGLAIQSIPVFGWIAAGITALIGLYSWWSSQTKEQKVEQEELNETVKKFNDSIQNYAAKPIVTIELLSAKFRALGSDMDAQRKFIVDNKKAFDELGYSINSVKDAQQLLIDNKEKFIEAQIAKATSLAYEDMAKDEVKKMVKAQKKADELHKVVEDERKNDTYDVNGVSINIRRRPTSKREEEVLQAQGGLSSEGYVLSINERKEMTAIKEVEEHNANVRSLVGLSVNESVRSSDIMGKIAPNAPKASKDNSTEKLEEAHKKHMNLLEKQRAERIRFAEDSENRIKQAEIDALPAGPKKALEQLKLNQKKEKQALERERKGLEQQRVEEAKAIFDAEQNAIKAENPKHKIQEFVAPKDLLTDIKEEFRDRTDSLDKKHLNERLAYYAAEQQAMNEHLKEYGTYEQKREAIIALAKSKKVGKSEGEQKTIDEEMKKSLSDLDIKAAESSAAFGQLFADVKDRSVKNMHSIVDEAQSALDFIEGGKWDATKGTEFGITEESFNTLNETPEEIEKIKNDIKELNEQANASDTAFNKMGDGFQKLFNAKSDPQKLKEALNEIEGAMNEVIQSTQFFSNCLSSLGDSFGNETFSGIAEGVNVAMDAASSAMSGAQAGAAFGPWGAAAGAAIGLVSSLGSSLAKLHDAKNEKNIQRIQEQIEVLEKSYENLGDSLDKAFSSDASELIDQQNTLLEQQKVLIRNQIAEEKSKKKTDWGRIDEWEKQIEDIDKVIAGNKEKKIDVIFGEDLKAAIENFAQAYAEAWSAGDDKAKSSKDLVKNMIKQMITEAIKAASSKPMEALRQRLAGFFSDGIISDWERQQIEKDAEAIANDLDKQFGWADEYMKGDEKESSSQDSTKGGFTSMSQETGDELNGRFTALQISNEEIKNSMVFVLGNLSSLCINTSNGNLLLTEMRNLAVMSNGHLEDIAKYTKVLLGFGEKLDNIAYNTKSLTVK</sequence>
<feature type="compositionally biased region" description="Polar residues" evidence="2">
    <location>
        <begin position="1158"/>
        <end position="1172"/>
    </location>
</feature>
<evidence type="ECO:0000313" key="3">
    <source>
        <dbReference type="EMBL" id="DAD70923.1"/>
    </source>
</evidence>
<dbReference type="EMBL" id="BK015872">
    <property type="protein sequence ID" value="DAD70923.1"/>
    <property type="molecule type" value="Genomic_DNA"/>
</dbReference>
<accession>A0A8S5LM21</accession>
<feature type="coiled-coil region" evidence="1">
    <location>
        <begin position="952"/>
        <end position="979"/>
    </location>
</feature>
<dbReference type="PANTHER" id="PTHR45615">
    <property type="entry name" value="MYOSIN HEAVY CHAIN, NON-MUSCLE"/>
    <property type="match status" value="1"/>
</dbReference>
<proteinExistence type="predicted"/>
<dbReference type="PANTHER" id="PTHR45615:SF80">
    <property type="entry name" value="GRIP DOMAIN-CONTAINING PROTEIN"/>
    <property type="match status" value="1"/>
</dbReference>
<feature type="compositionally biased region" description="Basic and acidic residues" evidence="2">
    <location>
        <begin position="93"/>
        <end position="109"/>
    </location>
</feature>
<feature type="region of interest" description="Disordered" evidence="2">
    <location>
        <begin position="1150"/>
        <end position="1173"/>
    </location>
</feature>
<keyword evidence="1" id="KW-0175">Coiled coil</keyword>
<evidence type="ECO:0000256" key="1">
    <source>
        <dbReference type="SAM" id="Coils"/>
    </source>
</evidence>
<reference evidence="3" key="1">
    <citation type="journal article" date="2021" name="Proc. Natl. Acad. Sci. U.S.A.">
        <title>A Catalog of Tens of Thousands of Viruses from Human Metagenomes Reveals Hidden Associations with Chronic Diseases.</title>
        <authorList>
            <person name="Tisza M.J."/>
            <person name="Buck C.B."/>
        </authorList>
    </citation>
    <scope>NUCLEOTIDE SEQUENCE</scope>
    <source>
        <strain evidence="3">Ct6HI6</strain>
    </source>
</reference>
<feature type="coiled-coil region" evidence="1">
    <location>
        <begin position="609"/>
        <end position="643"/>
    </location>
</feature>